<feature type="domain" description="Amidohydrolase-related" evidence="2">
    <location>
        <begin position="9"/>
        <end position="311"/>
    </location>
</feature>
<protein>
    <recommendedName>
        <fullName evidence="2">Amidohydrolase-related domain-containing protein</fullName>
    </recommendedName>
</protein>
<dbReference type="RefSeq" id="WP_129886341.1">
    <property type="nucleotide sequence ID" value="NZ_CP035758.1"/>
</dbReference>
<dbReference type="PANTHER" id="PTHR21240">
    <property type="entry name" value="2-AMINO-3-CARBOXYLMUCONATE-6-SEMIALDEHYDE DECARBOXYLASE"/>
    <property type="match status" value="1"/>
</dbReference>
<keyword evidence="1" id="KW-0456">Lyase</keyword>
<dbReference type="CDD" id="cd01292">
    <property type="entry name" value="metallo-dependent_hydrolases"/>
    <property type="match status" value="1"/>
</dbReference>
<dbReference type="PANTHER" id="PTHR21240:SF30">
    <property type="entry name" value="AMIDOHYDROLASE-RELATED DOMAIN-CONTAINING PROTEIN-RELATED"/>
    <property type="match status" value="1"/>
</dbReference>
<dbReference type="GO" id="GO:0005829">
    <property type="term" value="C:cytosol"/>
    <property type="evidence" value="ECO:0007669"/>
    <property type="project" value="TreeGrafter"/>
</dbReference>
<proteinExistence type="predicted"/>
<dbReference type="GO" id="GO:0016787">
    <property type="term" value="F:hydrolase activity"/>
    <property type="evidence" value="ECO:0007669"/>
    <property type="project" value="InterPro"/>
</dbReference>
<dbReference type="SUPFAM" id="SSF51556">
    <property type="entry name" value="Metallo-dependent hydrolases"/>
    <property type="match status" value="1"/>
</dbReference>
<evidence type="ECO:0000313" key="4">
    <source>
        <dbReference type="Proteomes" id="UP000290365"/>
    </source>
</evidence>
<keyword evidence="4" id="KW-1185">Reference proteome</keyword>
<evidence type="ECO:0000313" key="3">
    <source>
        <dbReference type="EMBL" id="QBD75744.1"/>
    </source>
</evidence>
<dbReference type="AlphaFoldDB" id="A0A4P6JKP9"/>
<evidence type="ECO:0000259" key="2">
    <source>
        <dbReference type="Pfam" id="PF04909"/>
    </source>
</evidence>
<name>A0A4P6JKP9_KTERU</name>
<evidence type="ECO:0000256" key="1">
    <source>
        <dbReference type="ARBA" id="ARBA00023239"/>
    </source>
</evidence>
<gene>
    <name evidence="3" type="ORF">EPA93_06875</name>
</gene>
<dbReference type="GO" id="GO:0016831">
    <property type="term" value="F:carboxy-lyase activity"/>
    <property type="evidence" value="ECO:0007669"/>
    <property type="project" value="InterPro"/>
</dbReference>
<dbReference type="Gene3D" id="3.20.20.140">
    <property type="entry name" value="Metal-dependent hydrolases"/>
    <property type="match status" value="1"/>
</dbReference>
<dbReference type="Proteomes" id="UP000290365">
    <property type="component" value="Chromosome"/>
</dbReference>
<dbReference type="OrthoDB" id="149172at2"/>
<dbReference type="Pfam" id="PF04909">
    <property type="entry name" value="Amidohydro_2"/>
    <property type="match status" value="1"/>
</dbReference>
<dbReference type="GO" id="GO:0019748">
    <property type="term" value="P:secondary metabolic process"/>
    <property type="evidence" value="ECO:0007669"/>
    <property type="project" value="TreeGrafter"/>
</dbReference>
<organism evidence="3 4">
    <name type="scientific">Ktedonosporobacter rubrisoli</name>
    <dbReference type="NCBI Taxonomy" id="2509675"/>
    <lineage>
        <taxon>Bacteria</taxon>
        <taxon>Bacillati</taxon>
        <taxon>Chloroflexota</taxon>
        <taxon>Ktedonobacteria</taxon>
        <taxon>Ktedonobacterales</taxon>
        <taxon>Ktedonosporobacteraceae</taxon>
        <taxon>Ktedonosporobacter</taxon>
    </lineage>
</organism>
<accession>A0A4P6JKP9</accession>
<reference evidence="3 4" key="1">
    <citation type="submission" date="2019-01" db="EMBL/GenBank/DDBJ databases">
        <title>Ktedonosporobacter rubrisoli SCAWS-G2.</title>
        <authorList>
            <person name="Huang Y."/>
            <person name="Yan B."/>
        </authorList>
    </citation>
    <scope>NUCLEOTIDE SEQUENCE [LARGE SCALE GENOMIC DNA]</scope>
    <source>
        <strain evidence="3 4">SCAWS-G2</strain>
    </source>
</reference>
<dbReference type="InterPro" id="IPR006680">
    <property type="entry name" value="Amidohydro-rel"/>
</dbReference>
<dbReference type="InterPro" id="IPR032465">
    <property type="entry name" value="ACMSD"/>
</dbReference>
<dbReference type="KEGG" id="kbs:EPA93_06875"/>
<dbReference type="InterPro" id="IPR032466">
    <property type="entry name" value="Metal_Hydrolase"/>
</dbReference>
<sequence length="318" mass="34427">MPERTPALIDFHSHYYETAWYTSSRQAPGGLARAWPLLTDLQGQFAEMERANIGAKVLSAPSATIASAGQPLPEDLLRRINDRFAELLALYPGRLFALATIDAFRGEGAANEVRRAIQTLGLQGICLDCAQGNLYLDAPQARPTFAAAAELDVPVFVHPVSPAGLTERLADLGHTGILLARGTENAASVLALLRSGLLDAFPTLKIVLPMIGVAALLFAGIAEQEHKREPGWLGSSPGTLRQRLYIDTMGFDLASLRFVLELLGAEHVLLGSDWPIMPLTPRWEIEGLLSALELKEAQKAAVLQANALRLLTRQKASR</sequence>
<dbReference type="EMBL" id="CP035758">
    <property type="protein sequence ID" value="QBD75744.1"/>
    <property type="molecule type" value="Genomic_DNA"/>
</dbReference>